<evidence type="ECO:0000256" key="2">
    <source>
        <dbReference type="SAM" id="Phobius"/>
    </source>
</evidence>
<keyword evidence="5" id="KW-1185">Reference proteome</keyword>
<dbReference type="GO" id="GO:0016757">
    <property type="term" value="F:glycosyltransferase activity"/>
    <property type="evidence" value="ECO:0007669"/>
    <property type="project" value="UniProtKB-KW"/>
</dbReference>
<evidence type="ECO:0000256" key="1">
    <source>
        <dbReference type="ARBA" id="ARBA00006464"/>
    </source>
</evidence>
<gene>
    <name evidence="4" type="ORF">CLOHYLEM_06229</name>
</gene>
<dbReference type="OrthoDB" id="9808602at2"/>
<dbReference type="PANTHER" id="PTHR30576">
    <property type="entry name" value="COLANIC BIOSYNTHESIS UDP-GLUCOSE LIPID CARRIER TRANSFERASE"/>
    <property type="match status" value="1"/>
</dbReference>
<dbReference type="HOGENOM" id="CLU_024920_1_2_9"/>
<dbReference type="eggNOG" id="COG2148">
    <property type="taxonomic scope" value="Bacteria"/>
</dbReference>
<name>C0C2C3_9FIRM</name>
<keyword evidence="2" id="KW-0472">Membrane</keyword>
<dbReference type="GO" id="GO:0016780">
    <property type="term" value="F:phosphotransferase activity, for other substituted phosphate groups"/>
    <property type="evidence" value="ECO:0007669"/>
    <property type="project" value="TreeGrafter"/>
</dbReference>
<keyword evidence="4" id="KW-0328">Glycosyltransferase</keyword>
<organism evidence="4 5">
    <name type="scientific">[Clostridium] hylemonae DSM 15053</name>
    <dbReference type="NCBI Taxonomy" id="553973"/>
    <lineage>
        <taxon>Bacteria</taxon>
        <taxon>Bacillati</taxon>
        <taxon>Bacillota</taxon>
        <taxon>Clostridia</taxon>
        <taxon>Lachnospirales</taxon>
        <taxon>Lachnospiraceae</taxon>
    </lineage>
</organism>
<dbReference type="PANTHER" id="PTHR30576:SF0">
    <property type="entry name" value="UNDECAPRENYL-PHOSPHATE N-ACETYLGALACTOSAMINYL 1-PHOSPHATE TRANSFERASE-RELATED"/>
    <property type="match status" value="1"/>
</dbReference>
<feature type="transmembrane region" description="Helical" evidence="2">
    <location>
        <begin position="35"/>
        <end position="59"/>
    </location>
</feature>
<keyword evidence="2" id="KW-0812">Transmembrane</keyword>
<dbReference type="EC" id="2.4.1.-" evidence="4"/>
<protein>
    <submittedName>
        <fullName evidence="4">Bacterial sugar transferase</fullName>
        <ecNumber evidence="4">2.4.1.-</ecNumber>
    </submittedName>
</protein>
<dbReference type="EMBL" id="ABYI02000023">
    <property type="protein sequence ID" value="EEG73547.1"/>
    <property type="molecule type" value="Genomic_DNA"/>
</dbReference>
<reference evidence="4" key="1">
    <citation type="submission" date="2009-02" db="EMBL/GenBank/DDBJ databases">
        <authorList>
            <person name="Fulton L."/>
            <person name="Clifton S."/>
            <person name="Fulton B."/>
            <person name="Xu J."/>
            <person name="Minx P."/>
            <person name="Pepin K.H."/>
            <person name="Johnson M."/>
            <person name="Bhonagiri V."/>
            <person name="Nash W.E."/>
            <person name="Mardis E.R."/>
            <person name="Wilson R.K."/>
        </authorList>
    </citation>
    <scope>NUCLEOTIDE SEQUENCE [LARGE SCALE GENOMIC DNA]</scope>
    <source>
        <strain evidence="4">DSM 15053</strain>
    </source>
</reference>
<evidence type="ECO:0000313" key="5">
    <source>
        <dbReference type="Proteomes" id="UP000004893"/>
    </source>
</evidence>
<evidence type="ECO:0000259" key="3">
    <source>
        <dbReference type="Pfam" id="PF02397"/>
    </source>
</evidence>
<comment type="caution">
    <text evidence="4">The sequence shown here is derived from an EMBL/GenBank/DDBJ whole genome shotgun (WGS) entry which is preliminary data.</text>
</comment>
<dbReference type="AlphaFoldDB" id="C0C2C3"/>
<dbReference type="RefSeq" id="WP_006443581.1">
    <property type="nucleotide sequence ID" value="NZ_CP036524.1"/>
</dbReference>
<feature type="domain" description="Bacterial sugar transferase" evidence="3">
    <location>
        <begin position="33"/>
        <end position="226"/>
    </location>
</feature>
<proteinExistence type="inferred from homology"/>
<dbReference type="STRING" id="553973.CLOHYLEM_06229"/>
<dbReference type="Proteomes" id="UP000004893">
    <property type="component" value="Unassembled WGS sequence"/>
</dbReference>
<keyword evidence="4" id="KW-0808">Transferase</keyword>
<comment type="similarity">
    <text evidence="1">Belongs to the bacterial sugar transferase family.</text>
</comment>
<dbReference type="InterPro" id="IPR003362">
    <property type="entry name" value="Bact_transf"/>
</dbReference>
<evidence type="ECO:0000313" key="4">
    <source>
        <dbReference type="EMBL" id="EEG73547.1"/>
    </source>
</evidence>
<keyword evidence="2" id="KW-1133">Transmembrane helix</keyword>
<dbReference type="Pfam" id="PF02397">
    <property type="entry name" value="Bac_transf"/>
    <property type="match status" value="1"/>
</dbReference>
<reference evidence="4" key="2">
    <citation type="submission" date="2013-06" db="EMBL/GenBank/DDBJ databases">
        <title>Draft genome sequence of Clostridium hylemonae (DSM 15053).</title>
        <authorList>
            <person name="Sudarsanam P."/>
            <person name="Ley R."/>
            <person name="Guruge J."/>
            <person name="Turnbaugh P.J."/>
            <person name="Mahowald M."/>
            <person name="Liep D."/>
            <person name="Gordon J."/>
        </authorList>
    </citation>
    <scope>NUCLEOTIDE SEQUENCE</scope>
    <source>
        <strain evidence="4">DSM 15053</strain>
    </source>
</reference>
<sequence length="226" mass="26331">MRKWENLPPFMQVDEVRVYYDILEKHRSSLLFKRIFDIIIAGVLILILSPLFLILALIIKVDSKGPAIYQQTRVTIYGREFRIFKFRSMVVEADREGTQVTTNGDTRITRVGRVIRKYRLDELPQLVNILCGDMTFVGTRPEVVKYVRKYTDKMKATLLLPAGITSLASIAYKDEEKLLKSAEDADEIYIKQILPEKMKYNLKALREFSLWGDIKIMFRTVFAVLK</sequence>
<accession>C0C2C3</accession>